<sequence>MNWQHKIMHLIGQPIGISFINGQGTSGILCNADGEELYIMEYLYQAQFAIKHYEYHTIRDINPFPPCQQPLY</sequence>
<proteinExistence type="predicted"/>
<keyword evidence="2" id="KW-1185">Reference proteome</keyword>
<accession>A0A9X3LFP1</accession>
<organism evidence="1 2">
    <name type="scientific">Paenisporosarcina quisquiliarum</name>
    <dbReference type="NCBI Taxonomy" id="365346"/>
    <lineage>
        <taxon>Bacteria</taxon>
        <taxon>Bacillati</taxon>
        <taxon>Bacillota</taxon>
        <taxon>Bacilli</taxon>
        <taxon>Bacillales</taxon>
        <taxon>Caryophanaceae</taxon>
        <taxon>Paenisporosarcina</taxon>
    </lineage>
</organism>
<evidence type="ECO:0000313" key="2">
    <source>
        <dbReference type="Proteomes" id="UP001152173"/>
    </source>
</evidence>
<dbReference type="RefSeq" id="WP_269926218.1">
    <property type="nucleotide sequence ID" value="NZ_JAMKBJ010000005.1"/>
</dbReference>
<dbReference type="EMBL" id="JAMKBJ010000005">
    <property type="protein sequence ID" value="MCZ8537127.1"/>
    <property type="molecule type" value="Genomic_DNA"/>
</dbReference>
<gene>
    <name evidence="1" type="ORF">M9R32_08050</name>
</gene>
<dbReference type="AlphaFoldDB" id="A0A9X3LFP1"/>
<dbReference type="Proteomes" id="UP001152173">
    <property type="component" value="Unassembled WGS sequence"/>
</dbReference>
<protein>
    <recommendedName>
        <fullName evidence="3">Group-specific protein</fullName>
    </recommendedName>
</protein>
<comment type="caution">
    <text evidence="1">The sequence shown here is derived from an EMBL/GenBank/DDBJ whole genome shotgun (WGS) entry which is preliminary data.</text>
</comment>
<evidence type="ECO:0000313" key="1">
    <source>
        <dbReference type="EMBL" id="MCZ8537127.1"/>
    </source>
</evidence>
<reference evidence="1" key="1">
    <citation type="submission" date="2022-05" db="EMBL/GenBank/DDBJ databases">
        <authorList>
            <person name="Colautti A."/>
            <person name="Iacumin L."/>
        </authorList>
    </citation>
    <scope>NUCLEOTIDE SEQUENCE</scope>
    <source>
        <strain evidence="1">SK 55</strain>
    </source>
</reference>
<evidence type="ECO:0008006" key="3">
    <source>
        <dbReference type="Google" id="ProtNLM"/>
    </source>
</evidence>
<name>A0A9X3LFP1_9BACL</name>